<evidence type="ECO:0000256" key="1">
    <source>
        <dbReference type="ARBA" id="ARBA00010587"/>
    </source>
</evidence>
<dbReference type="InterPro" id="IPR035938">
    <property type="entry name" value="Hemerythrin-like_sf"/>
</dbReference>
<dbReference type="Gene3D" id="2.40.10.220">
    <property type="entry name" value="predicted glycosyltransferase like domains"/>
    <property type="match status" value="1"/>
</dbReference>
<dbReference type="RefSeq" id="WP_085445352.1">
    <property type="nucleotide sequence ID" value="NZ_LVJN01000020.1"/>
</dbReference>
<dbReference type="AlphaFoldDB" id="A0A1Y2K370"/>
<dbReference type="EMBL" id="LVJN01000020">
    <property type="protein sequence ID" value="OSM02498.1"/>
    <property type="molecule type" value="Genomic_DNA"/>
</dbReference>
<comment type="similarity">
    <text evidence="1">Belongs to the hemerythrin family.</text>
</comment>
<evidence type="ECO:0000256" key="4">
    <source>
        <dbReference type="SAM" id="MobiDB-lite"/>
    </source>
</evidence>
<reference evidence="6 7" key="1">
    <citation type="journal article" date="2016" name="BMC Genomics">
        <title>Combined genomic and structural analyses of a cultured magnetotactic bacterium reveals its niche adaptation to a dynamic environment.</title>
        <authorList>
            <person name="Araujo A.C."/>
            <person name="Morillo V."/>
            <person name="Cypriano J."/>
            <person name="Teixeira L.C."/>
            <person name="Leao P."/>
            <person name="Lyra S."/>
            <person name="Almeida L.G."/>
            <person name="Bazylinski D.A."/>
            <person name="Vasconcellos A.T."/>
            <person name="Abreu F."/>
            <person name="Lins U."/>
        </authorList>
    </citation>
    <scope>NUCLEOTIDE SEQUENCE [LARGE SCALE GENOMIC DNA]</scope>
    <source>
        <strain evidence="6 7">IT-1</strain>
    </source>
</reference>
<feature type="compositionally biased region" description="Polar residues" evidence="4">
    <location>
        <begin position="1"/>
        <end position="21"/>
    </location>
</feature>
<name>A0A1Y2K370_9PROT</name>
<dbReference type="STRING" id="1434232.MAIT1_02646"/>
<accession>A0A1Y2K370</accession>
<gene>
    <name evidence="6" type="ORF">MAIT1_02646</name>
</gene>
<keyword evidence="3" id="KW-0408">Iron</keyword>
<dbReference type="SUPFAM" id="SSF47188">
    <property type="entry name" value="Hemerythrin-like"/>
    <property type="match status" value="1"/>
</dbReference>
<feature type="domain" description="PilZ" evidence="5">
    <location>
        <begin position="168"/>
        <end position="259"/>
    </location>
</feature>
<dbReference type="GO" id="GO:0035438">
    <property type="term" value="F:cyclic-di-GMP binding"/>
    <property type="evidence" value="ECO:0007669"/>
    <property type="project" value="InterPro"/>
</dbReference>
<dbReference type="InterPro" id="IPR012827">
    <property type="entry name" value="Hemerythrin_metal-bd"/>
</dbReference>
<dbReference type="CDD" id="cd12107">
    <property type="entry name" value="Hemerythrin"/>
    <property type="match status" value="1"/>
</dbReference>
<evidence type="ECO:0000256" key="3">
    <source>
        <dbReference type="ARBA" id="ARBA00023004"/>
    </source>
</evidence>
<evidence type="ECO:0000259" key="5">
    <source>
        <dbReference type="Pfam" id="PF07238"/>
    </source>
</evidence>
<evidence type="ECO:0000313" key="7">
    <source>
        <dbReference type="Proteomes" id="UP000194003"/>
    </source>
</evidence>
<dbReference type="InterPro" id="IPR009875">
    <property type="entry name" value="PilZ_domain"/>
</dbReference>
<evidence type="ECO:0000256" key="2">
    <source>
        <dbReference type="ARBA" id="ARBA00022723"/>
    </source>
</evidence>
<proteinExistence type="inferred from homology"/>
<sequence>MNCSNKTGPTVQRSISEQWRSGQDGGLDQRLCVGFPDVDAQHETLLILLTTMRDVLFAEAGIEVVKMTATLLEGALAEHLGYEESVLKACMDADLHQKHCLGHGELRQEFTGALKVILREAEAGRGSGTNATILFDDLKQWFFHHIMQDKRDFPSCLLTKGKANAAPRAVRYPVNLPCELRIKGQEQSVLARTMQISITGALVSAPELMQRLKLDDELMLNWPGSKEEAKTSCAVARLDGDAFGACFGEGKQTLLNQLLELSLYAQEEA</sequence>
<dbReference type="GO" id="GO:0046872">
    <property type="term" value="F:metal ion binding"/>
    <property type="evidence" value="ECO:0007669"/>
    <property type="project" value="UniProtKB-KW"/>
</dbReference>
<dbReference type="Gene3D" id="1.20.120.50">
    <property type="entry name" value="Hemerythrin-like"/>
    <property type="match status" value="1"/>
</dbReference>
<protein>
    <submittedName>
        <fullName evidence="6">Putative hemerythrin</fullName>
    </submittedName>
</protein>
<dbReference type="OrthoDB" id="5296936at2"/>
<comment type="caution">
    <text evidence="6">The sequence shown here is derived from an EMBL/GenBank/DDBJ whole genome shotgun (WGS) entry which is preliminary data.</text>
</comment>
<organism evidence="6 7">
    <name type="scientific">Magnetofaba australis IT-1</name>
    <dbReference type="NCBI Taxonomy" id="1434232"/>
    <lineage>
        <taxon>Bacteria</taxon>
        <taxon>Pseudomonadati</taxon>
        <taxon>Pseudomonadota</taxon>
        <taxon>Magnetococcia</taxon>
        <taxon>Magnetococcales</taxon>
        <taxon>Magnetococcaceae</taxon>
        <taxon>Magnetofaba</taxon>
    </lineage>
</organism>
<keyword evidence="7" id="KW-1185">Reference proteome</keyword>
<feature type="region of interest" description="Disordered" evidence="4">
    <location>
        <begin position="1"/>
        <end position="24"/>
    </location>
</feature>
<dbReference type="Pfam" id="PF07238">
    <property type="entry name" value="PilZ"/>
    <property type="match status" value="1"/>
</dbReference>
<keyword evidence="2" id="KW-0479">Metal-binding</keyword>
<evidence type="ECO:0000313" key="6">
    <source>
        <dbReference type="EMBL" id="OSM02498.1"/>
    </source>
</evidence>
<dbReference type="Proteomes" id="UP000194003">
    <property type="component" value="Unassembled WGS sequence"/>
</dbReference>